<reference evidence="2 3" key="1">
    <citation type="submission" date="2016-04" db="EMBL/GenBank/DDBJ databases">
        <title>Genome analyses suggest a sexual origin of heterokaryosis in a supposedly ancient asexual fungus.</title>
        <authorList>
            <person name="Ropars J."/>
            <person name="Sedzielewska K."/>
            <person name="Noel J."/>
            <person name="Charron P."/>
            <person name="Farinelli L."/>
            <person name="Marton T."/>
            <person name="Kruger M."/>
            <person name="Pelin A."/>
            <person name="Brachmann A."/>
            <person name="Corradi N."/>
        </authorList>
    </citation>
    <scope>NUCLEOTIDE SEQUENCE [LARGE SCALE GENOMIC DNA]</scope>
    <source>
        <strain evidence="2 3">C2</strain>
    </source>
</reference>
<evidence type="ECO:0000256" key="1">
    <source>
        <dbReference type="SAM" id="MobiDB-lite"/>
    </source>
</evidence>
<organism evidence="2 3">
    <name type="scientific">Rhizophagus irregularis</name>
    <dbReference type="NCBI Taxonomy" id="588596"/>
    <lineage>
        <taxon>Eukaryota</taxon>
        <taxon>Fungi</taxon>
        <taxon>Fungi incertae sedis</taxon>
        <taxon>Mucoromycota</taxon>
        <taxon>Glomeromycotina</taxon>
        <taxon>Glomeromycetes</taxon>
        <taxon>Glomerales</taxon>
        <taxon>Glomeraceae</taxon>
        <taxon>Rhizophagus</taxon>
    </lineage>
</organism>
<gene>
    <name evidence="2" type="ORF">RhiirC2_785494</name>
</gene>
<comment type="caution">
    <text evidence="2">The sequence shown here is derived from an EMBL/GenBank/DDBJ whole genome shotgun (WGS) entry which is preliminary data.</text>
</comment>
<dbReference type="AlphaFoldDB" id="A0A2N1MWB6"/>
<evidence type="ECO:0000313" key="3">
    <source>
        <dbReference type="Proteomes" id="UP000233469"/>
    </source>
</evidence>
<sequence length="134" mass="15309">MAHSNNKVSSSIKEFEGSNTEEFEESGSEEFEGNDSEEFEESGSEEFKGNGSENFEGSSTEVSKACKFGKSGNTNIDNFILEKKLKWIPYDKFKNVEYLDKGRFGTIYKAWWLNGCREVVLKCHKNLSENLNEF</sequence>
<name>A0A2N1MWB6_9GLOM</name>
<dbReference type="SUPFAM" id="SSF56112">
    <property type="entry name" value="Protein kinase-like (PK-like)"/>
    <property type="match status" value="1"/>
</dbReference>
<feature type="compositionally biased region" description="Acidic residues" evidence="1">
    <location>
        <begin position="19"/>
        <end position="44"/>
    </location>
</feature>
<dbReference type="EMBL" id="LLXL01001176">
    <property type="protein sequence ID" value="PKK65915.1"/>
    <property type="molecule type" value="Genomic_DNA"/>
</dbReference>
<dbReference type="Gene3D" id="1.10.510.10">
    <property type="entry name" value="Transferase(Phosphotransferase) domain 1"/>
    <property type="match status" value="1"/>
</dbReference>
<dbReference type="InterPro" id="IPR011009">
    <property type="entry name" value="Kinase-like_dom_sf"/>
</dbReference>
<proteinExistence type="predicted"/>
<protein>
    <recommendedName>
        <fullName evidence="4">Protein kinase domain-containing protein</fullName>
    </recommendedName>
</protein>
<reference evidence="2 3" key="2">
    <citation type="submission" date="2017-10" db="EMBL/GenBank/DDBJ databases">
        <title>Extensive intraspecific genome diversity in a model arbuscular mycorrhizal fungus.</title>
        <authorList>
            <person name="Chen E.C.H."/>
            <person name="Morin E."/>
            <person name="Baudet D."/>
            <person name="Noel J."/>
            <person name="Ndikumana S."/>
            <person name="Charron P."/>
            <person name="St-Onge C."/>
            <person name="Giorgi J."/>
            <person name="Grigoriev I.V."/>
            <person name="Roux C."/>
            <person name="Martin F.M."/>
            <person name="Corradi N."/>
        </authorList>
    </citation>
    <scope>NUCLEOTIDE SEQUENCE [LARGE SCALE GENOMIC DNA]</scope>
    <source>
        <strain evidence="2 3">C2</strain>
    </source>
</reference>
<accession>A0A2N1MWB6</accession>
<feature type="compositionally biased region" description="Polar residues" evidence="1">
    <location>
        <begin position="1"/>
        <end position="12"/>
    </location>
</feature>
<evidence type="ECO:0008006" key="4">
    <source>
        <dbReference type="Google" id="ProtNLM"/>
    </source>
</evidence>
<feature type="region of interest" description="Disordered" evidence="1">
    <location>
        <begin position="1"/>
        <end position="58"/>
    </location>
</feature>
<evidence type="ECO:0000313" key="2">
    <source>
        <dbReference type="EMBL" id="PKK65915.1"/>
    </source>
</evidence>
<dbReference type="Proteomes" id="UP000233469">
    <property type="component" value="Unassembled WGS sequence"/>
</dbReference>